<proteinExistence type="predicted"/>
<dbReference type="GO" id="GO:0005829">
    <property type="term" value="C:cytosol"/>
    <property type="evidence" value="ECO:0007669"/>
    <property type="project" value="TreeGrafter"/>
</dbReference>
<dbReference type="InterPro" id="IPR051954">
    <property type="entry name" value="tRNA_methyltransferase_THADA"/>
</dbReference>
<dbReference type="GO" id="GO:0030488">
    <property type="term" value="P:tRNA methylation"/>
    <property type="evidence" value="ECO:0007669"/>
    <property type="project" value="TreeGrafter"/>
</dbReference>
<protein>
    <submittedName>
        <fullName evidence="1">Uncharacterized protein</fullName>
    </submittedName>
</protein>
<gene>
    <name evidence="1" type="ORF">X975_05198</name>
</gene>
<dbReference type="OrthoDB" id="6421132at2759"/>
<dbReference type="Proteomes" id="UP000054359">
    <property type="component" value="Unassembled WGS sequence"/>
</dbReference>
<dbReference type="EMBL" id="KK118090">
    <property type="protein sequence ID" value="KFM72216.1"/>
    <property type="molecule type" value="Genomic_DNA"/>
</dbReference>
<keyword evidence="2" id="KW-1185">Reference proteome</keyword>
<dbReference type="PANTHER" id="PTHR14387:SF0">
    <property type="entry name" value="DUF2428 DOMAIN-CONTAINING PROTEIN"/>
    <property type="match status" value="1"/>
</dbReference>
<dbReference type="AlphaFoldDB" id="A0A087U4C7"/>
<name>A0A087U4C7_STEMI</name>
<dbReference type="PANTHER" id="PTHR14387">
    <property type="entry name" value="THADA/DEATH RECEPTOR INTERACTING PROTEIN"/>
    <property type="match status" value="1"/>
</dbReference>
<feature type="non-terminal residue" evidence="1">
    <location>
        <position position="250"/>
    </location>
</feature>
<organism evidence="1 2">
    <name type="scientific">Stegodyphus mimosarum</name>
    <name type="common">African social velvet spider</name>
    <dbReference type="NCBI Taxonomy" id="407821"/>
    <lineage>
        <taxon>Eukaryota</taxon>
        <taxon>Metazoa</taxon>
        <taxon>Ecdysozoa</taxon>
        <taxon>Arthropoda</taxon>
        <taxon>Chelicerata</taxon>
        <taxon>Arachnida</taxon>
        <taxon>Araneae</taxon>
        <taxon>Araneomorphae</taxon>
        <taxon>Entelegynae</taxon>
        <taxon>Eresoidea</taxon>
        <taxon>Eresidae</taxon>
        <taxon>Stegodyphus</taxon>
    </lineage>
</organism>
<accession>A0A087U4C7</accession>
<evidence type="ECO:0000313" key="1">
    <source>
        <dbReference type="EMBL" id="KFM72216.1"/>
    </source>
</evidence>
<reference evidence="1 2" key="1">
    <citation type="submission" date="2013-11" db="EMBL/GenBank/DDBJ databases">
        <title>Genome sequencing of Stegodyphus mimosarum.</title>
        <authorList>
            <person name="Bechsgaard J."/>
        </authorList>
    </citation>
    <scope>NUCLEOTIDE SEQUENCE [LARGE SCALE GENOMIC DNA]</scope>
</reference>
<evidence type="ECO:0000313" key="2">
    <source>
        <dbReference type="Proteomes" id="UP000054359"/>
    </source>
</evidence>
<sequence length="250" mass="28471">MLKRQATVSTLSVLSESLLFKSNILESRTSYLWQALLNLLIDDEPEIKNSTSKIVASIKGSEFSDTRILCFVPCVALDDMMGLFLKANSALPSYCMSMLLNWMLSCQMDSFDNMGDEQPFDKGEMNVFAEDLLITKLASKHISEYFSSLKEEEYFILTNKISCWKSQTQKEQYTLSDALNFCVSDANTIAEHIINRKVLSPFLDSLFEQDIIQICQRIQVIISLVPFSKTLSGFKSQAKKLIQNIEKLDY</sequence>